<reference evidence="2 3" key="1">
    <citation type="submission" date="2020-08" db="EMBL/GenBank/DDBJ databases">
        <title>Genomic Encyclopedia of Type Strains, Phase IV (KMG-V): Genome sequencing to study the core and pangenomes of soil and plant-associated prokaryotes.</title>
        <authorList>
            <person name="Whitman W."/>
        </authorList>
    </citation>
    <scope>NUCLEOTIDE SEQUENCE [LARGE SCALE GENOMIC DNA]</scope>
    <source>
        <strain evidence="2 3">SRMrh-85</strain>
    </source>
</reference>
<dbReference type="Proteomes" id="UP000533533">
    <property type="component" value="Unassembled WGS sequence"/>
</dbReference>
<dbReference type="EMBL" id="JACHVZ010000012">
    <property type="protein sequence ID" value="MBB2930148.1"/>
    <property type="molecule type" value="Genomic_DNA"/>
</dbReference>
<keyword evidence="3" id="KW-1185">Reference proteome</keyword>
<feature type="transmembrane region" description="Helical" evidence="1">
    <location>
        <begin position="210"/>
        <end position="232"/>
    </location>
</feature>
<proteinExistence type="predicted"/>
<keyword evidence="1" id="KW-1133">Transmembrane helix</keyword>
<evidence type="ECO:0000256" key="1">
    <source>
        <dbReference type="SAM" id="Phobius"/>
    </source>
</evidence>
<evidence type="ECO:0000313" key="2">
    <source>
        <dbReference type="EMBL" id="MBB2930148.1"/>
    </source>
</evidence>
<name>A0ABR6FT00_9BURK</name>
<organism evidence="2 3">
    <name type="scientific">Paraburkholderia silvatlantica</name>
    <dbReference type="NCBI Taxonomy" id="321895"/>
    <lineage>
        <taxon>Bacteria</taxon>
        <taxon>Pseudomonadati</taxon>
        <taxon>Pseudomonadota</taxon>
        <taxon>Betaproteobacteria</taxon>
        <taxon>Burkholderiales</taxon>
        <taxon>Burkholderiaceae</taxon>
        <taxon>Paraburkholderia</taxon>
    </lineage>
</organism>
<feature type="transmembrane region" description="Helical" evidence="1">
    <location>
        <begin position="12"/>
        <end position="33"/>
    </location>
</feature>
<keyword evidence="1" id="KW-0812">Transmembrane</keyword>
<keyword evidence="1" id="KW-0472">Membrane</keyword>
<dbReference type="RefSeq" id="WP_110388044.1">
    <property type="nucleotide sequence ID" value="NZ_JACHVZ010000012.1"/>
</dbReference>
<evidence type="ECO:0000313" key="3">
    <source>
        <dbReference type="Proteomes" id="UP000533533"/>
    </source>
</evidence>
<comment type="caution">
    <text evidence="2">The sequence shown here is derived from an EMBL/GenBank/DDBJ whole genome shotgun (WGS) entry which is preliminary data.</text>
</comment>
<sequence length="324" mass="34996">MQELIRKIRRILGDGVVVGVIVPIALAVVPPYFKQEAAPTAGAVQVQRGFTYALFGAPTLINGSDAPQFGLTLNDKPVPLGHLEMRPYTLRNLSGRNLAKADFETPITIKATPGQRILYVGVNPAPGHAPVKVTLTGDTQAVVDPMLLNINEEVSINILLYRAAGVPLAENPYADDSGVLSWTADIKGADLSVVGAPHVEMPTTYPIRGIVLYTAHLGYGVIALVLVGFLLSGLQIKKFSATKSTQSFKTKEILWLAGRVTLAWITADTVVRMFDYQIVPLFTWRDNWSIIGAFIATMIFPLPPDLLGDSKQATSDPAAPTIER</sequence>
<accession>A0ABR6FT00</accession>
<protein>
    <submittedName>
        <fullName evidence="2">Uncharacterized protein</fullName>
    </submittedName>
</protein>
<gene>
    <name evidence="2" type="ORF">FHX59_004596</name>
</gene>